<feature type="domain" description="ABC transporter" evidence="5">
    <location>
        <begin position="9"/>
        <end position="230"/>
    </location>
</feature>
<evidence type="ECO:0000313" key="6">
    <source>
        <dbReference type="EMBL" id="RBP49911.1"/>
    </source>
</evidence>
<keyword evidence="7" id="KW-1185">Reference proteome</keyword>
<dbReference type="GO" id="GO:0022857">
    <property type="term" value="F:transmembrane transporter activity"/>
    <property type="evidence" value="ECO:0007669"/>
    <property type="project" value="TreeGrafter"/>
</dbReference>
<dbReference type="GO" id="GO:0005886">
    <property type="term" value="C:plasma membrane"/>
    <property type="evidence" value="ECO:0007669"/>
    <property type="project" value="TreeGrafter"/>
</dbReference>
<evidence type="ECO:0000256" key="4">
    <source>
        <dbReference type="ARBA" id="ARBA00022840"/>
    </source>
</evidence>
<comment type="similarity">
    <text evidence="1">Belongs to the ABC transporter superfamily.</text>
</comment>
<comment type="caution">
    <text evidence="6">The sequence shown here is derived from an EMBL/GenBank/DDBJ whole genome shotgun (WGS) entry which is preliminary data.</text>
</comment>
<evidence type="ECO:0000259" key="5">
    <source>
        <dbReference type="PROSITE" id="PS50893"/>
    </source>
</evidence>
<dbReference type="InParanoid" id="A0A395JL46"/>
<evidence type="ECO:0000256" key="2">
    <source>
        <dbReference type="ARBA" id="ARBA00022448"/>
    </source>
</evidence>
<keyword evidence="3" id="KW-0547">Nucleotide-binding</keyword>
<dbReference type="InterPro" id="IPR003593">
    <property type="entry name" value="AAA+_ATPase"/>
</dbReference>
<proteinExistence type="inferred from homology"/>
<dbReference type="AlphaFoldDB" id="A0A395JL46"/>
<organism evidence="6 7">
    <name type="scientific">Arenicella xantha</name>
    <dbReference type="NCBI Taxonomy" id="644221"/>
    <lineage>
        <taxon>Bacteria</taxon>
        <taxon>Pseudomonadati</taxon>
        <taxon>Pseudomonadota</taxon>
        <taxon>Gammaproteobacteria</taxon>
        <taxon>Arenicellales</taxon>
        <taxon>Arenicellaceae</taxon>
        <taxon>Arenicella</taxon>
    </lineage>
</organism>
<protein>
    <submittedName>
        <fullName evidence="6">Putative ABC transport system ATP-binding protein</fullName>
    </submittedName>
</protein>
<keyword evidence="2" id="KW-0813">Transport</keyword>
<dbReference type="InterPro" id="IPR017871">
    <property type="entry name" value="ABC_transporter-like_CS"/>
</dbReference>
<dbReference type="PROSITE" id="PS50893">
    <property type="entry name" value="ABC_TRANSPORTER_2"/>
    <property type="match status" value="1"/>
</dbReference>
<dbReference type="InterPro" id="IPR027417">
    <property type="entry name" value="P-loop_NTPase"/>
</dbReference>
<evidence type="ECO:0000256" key="1">
    <source>
        <dbReference type="ARBA" id="ARBA00005417"/>
    </source>
</evidence>
<dbReference type="Gene3D" id="3.40.50.300">
    <property type="entry name" value="P-loop containing nucleotide triphosphate hydrolases"/>
    <property type="match status" value="1"/>
</dbReference>
<dbReference type="Proteomes" id="UP000253083">
    <property type="component" value="Unassembled WGS sequence"/>
</dbReference>
<reference evidence="6 7" key="1">
    <citation type="submission" date="2018-06" db="EMBL/GenBank/DDBJ databases">
        <title>Genomic Encyclopedia of Type Strains, Phase IV (KMG-IV): sequencing the most valuable type-strain genomes for metagenomic binning, comparative biology and taxonomic classification.</title>
        <authorList>
            <person name="Goeker M."/>
        </authorList>
    </citation>
    <scope>NUCLEOTIDE SEQUENCE [LARGE SCALE GENOMIC DNA]</scope>
    <source>
        <strain evidence="6 7">DSM 24032</strain>
    </source>
</reference>
<dbReference type="InterPro" id="IPR015854">
    <property type="entry name" value="ABC_transpr_LolD-like"/>
</dbReference>
<dbReference type="SUPFAM" id="SSF52540">
    <property type="entry name" value="P-loop containing nucleoside triphosphate hydrolases"/>
    <property type="match status" value="1"/>
</dbReference>
<dbReference type="GO" id="GO:0005524">
    <property type="term" value="F:ATP binding"/>
    <property type="evidence" value="ECO:0007669"/>
    <property type="project" value="UniProtKB-KW"/>
</dbReference>
<sequence length="230" mass="25095">MGAAMSNPLIARSIKQQINTASGVISILEDVSLELKVGESVAIQGASGSGKSTLLGILAGLDLPLHGKIWMNGRDLTELDEDERALLRADQVGFVFQSFYLMDDLTAIENVALPLELFGQANAFSKAEEWLQKLGMGHRMRHFPRQLSGGEQQRVALCRAFSVQPAILFADEPTANLDTVTAAAVLDQLFCLQREHSTSMVIATHDRALAQRCDRVLHLRSGRLVAEDQA</sequence>
<dbReference type="CDD" id="cd03255">
    <property type="entry name" value="ABC_MJ0796_LolCDE_FtsE"/>
    <property type="match status" value="1"/>
</dbReference>
<accession>A0A395JL46</accession>
<gene>
    <name evidence="6" type="ORF">DFR28_103343</name>
</gene>
<dbReference type="PROSITE" id="PS00211">
    <property type="entry name" value="ABC_TRANSPORTER_1"/>
    <property type="match status" value="1"/>
</dbReference>
<dbReference type="Pfam" id="PF00005">
    <property type="entry name" value="ABC_tran"/>
    <property type="match status" value="1"/>
</dbReference>
<dbReference type="PANTHER" id="PTHR24220:SF689">
    <property type="entry name" value="LIPOPROTEIN-RELEASING SYSTEM ATP-BINDING PROTEIN LOLD"/>
    <property type="match status" value="1"/>
</dbReference>
<evidence type="ECO:0000313" key="7">
    <source>
        <dbReference type="Proteomes" id="UP000253083"/>
    </source>
</evidence>
<dbReference type="InterPro" id="IPR003439">
    <property type="entry name" value="ABC_transporter-like_ATP-bd"/>
</dbReference>
<dbReference type="PANTHER" id="PTHR24220">
    <property type="entry name" value="IMPORT ATP-BINDING PROTEIN"/>
    <property type="match status" value="1"/>
</dbReference>
<dbReference type="EMBL" id="QNRT01000003">
    <property type="protein sequence ID" value="RBP49911.1"/>
    <property type="molecule type" value="Genomic_DNA"/>
</dbReference>
<evidence type="ECO:0000256" key="3">
    <source>
        <dbReference type="ARBA" id="ARBA00022741"/>
    </source>
</evidence>
<keyword evidence="4 6" id="KW-0067">ATP-binding</keyword>
<name>A0A395JL46_9GAMM</name>
<dbReference type="SMART" id="SM00382">
    <property type="entry name" value="AAA"/>
    <property type="match status" value="1"/>
</dbReference>
<dbReference type="InterPro" id="IPR017911">
    <property type="entry name" value="MacB-like_ATP-bd"/>
</dbReference>
<dbReference type="GO" id="GO:0016887">
    <property type="term" value="F:ATP hydrolysis activity"/>
    <property type="evidence" value="ECO:0007669"/>
    <property type="project" value="InterPro"/>
</dbReference>